<evidence type="ECO:0000256" key="4">
    <source>
        <dbReference type="ARBA" id="ARBA00022490"/>
    </source>
</evidence>
<evidence type="ECO:0000256" key="2">
    <source>
        <dbReference type="ARBA" id="ARBA00009695"/>
    </source>
</evidence>
<evidence type="ECO:0000259" key="5">
    <source>
        <dbReference type="Pfam" id="PF21981"/>
    </source>
</evidence>
<dbReference type="GO" id="GO:0005737">
    <property type="term" value="C:cytoplasm"/>
    <property type="evidence" value="ECO:0007669"/>
    <property type="project" value="UniProtKB-SubCell"/>
</dbReference>
<comment type="subcellular location">
    <subcellularLocation>
        <location evidence="1">Cytoplasm</location>
    </subcellularLocation>
</comment>
<dbReference type="PANTHER" id="PTHR33602">
    <property type="entry name" value="REGULATORY PROTEIN RECX FAMILY PROTEIN"/>
    <property type="match status" value="1"/>
</dbReference>
<dbReference type="InterPro" id="IPR036388">
    <property type="entry name" value="WH-like_DNA-bd_sf"/>
</dbReference>
<keyword evidence="4" id="KW-0963">Cytoplasm</keyword>
<accession>A0A6J6GA91</accession>
<evidence type="ECO:0000256" key="1">
    <source>
        <dbReference type="ARBA" id="ARBA00004496"/>
    </source>
</evidence>
<dbReference type="InterPro" id="IPR053925">
    <property type="entry name" value="RecX_HTH_3rd"/>
</dbReference>
<evidence type="ECO:0000256" key="3">
    <source>
        <dbReference type="ARBA" id="ARBA00018111"/>
    </source>
</evidence>
<protein>
    <recommendedName>
        <fullName evidence="3">Regulatory protein RecX</fullName>
    </recommendedName>
</protein>
<dbReference type="Gene3D" id="1.10.10.10">
    <property type="entry name" value="Winged helix-like DNA-binding domain superfamily/Winged helix DNA-binding domain"/>
    <property type="match status" value="2"/>
</dbReference>
<comment type="similarity">
    <text evidence="2">Belongs to the RecX family.</text>
</comment>
<sequence length="213" mass="23511">MTDNTAGEWLAPVTPLHRVSFNETVDTVDDVPEIEHDSAEPLGEVDAQTIAIRALARRAVSVREMERLLRDRGVTADDVAKEVARLESVGLLNDDTLAVDLAERLQTRKGMGAAAIKSELFKRMVNPNSIDIALESLPGEQSDLCLTQARERLGRLRGLDREVQYRRLHSYLARRGFRGSDITNALREVFGSSRGGSAPEADNVITVSFRDAD</sequence>
<gene>
    <name evidence="6" type="ORF">UFOPK1788_00794</name>
</gene>
<feature type="domain" description="RecX third three-helical" evidence="5">
    <location>
        <begin position="140"/>
        <end position="186"/>
    </location>
</feature>
<dbReference type="HAMAP" id="MF_01114">
    <property type="entry name" value="RecX"/>
    <property type="match status" value="1"/>
</dbReference>
<dbReference type="InterPro" id="IPR003783">
    <property type="entry name" value="Regulatory_RecX"/>
</dbReference>
<evidence type="ECO:0000313" key="6">
    <source>
        <dbReference type="EMBL" id="CAB4596055.1"/>
    </source>
</evidence>
<name>A0A6J6GA91_9ZZZZ</name>
<dbReference type="EMBL" id="CAEZUE010000098">
    <property type="protein sequence ID" value="CAB4596055.1"/>
    <property type="molecule type" value="Genomic_DNA"/>
</dbReference>
<dbReference type="PANTHER" id="PTHR33602:SF1">
    <property type="entry name" value="REGULATORY PROTEIN RECX FAMILY PROTEIN"/>
    <property type="match status" value="1"/>
</dbReference>
<organism evidence="6">
    <name type="scientific">freshwater metagenome</name>
    <dbReference type="NCBI Taxonomy" id="449393"/>
    <lineage>
        <taxon>unclassified sequences</taxon>
        <taxon>metagenomes</taxon>
        <taxon>ecological metagenomes</taxon>
    </lineage>
</organism>
<dbReference type="Pfam" id="PF21981">
    <property type="entry name" value="RecX_HTH3"/>
    <property type="match status" value="1"/>
</dbReference>
<proteinExistence type="inferred from homology"/>
<dbReference type="GO" id="GO:0006282">
    <property type="term" value="P:regulation of DNA repair"/>
    <property type="evidence" value="ECO:0007669"/>
    <property type="project" value="InterPro"/>
</dbReference>
<reference evidence="6" key="1">
    <citation type="submission" date="2020-05" db="EMBL/GenBank/DDBJ databases">
        <authorList>
            <person name="Chiriac C."/>
            <person name="Salcher M."/>
            <person name="Ghai R."/>
            <person name="Kavagutti S V."/>
        </authorList>
    </citation>
    <scope>NUCLEOTIDE SEQUENCE</scope>
</reference>
<dbReference type="AlphaFoldDB" id="A0A6J6GA91"/>